<evidence type="ECO:0000313" key="5">
    <source>
        <dbReference type="EMBL" id="KAA6392156.1"/>
    </source>
</evidence>
<reference evidence="5 6" key="1">
    <citation type="submission" date="2019-03" db="EMBL/GenBank/DDBJ databases">
        <title>Single cell metagenomics reveals metabolic interactions within the superorganism composed of flagellate Streblomastix strix and complex community of Bacteroidetes bacteria on its surface.</title>
        <authorList>
            <person name="Treitli S.C."/>
            <person name="Kolisko M."/>
            <person name="Husnik F."/>
            <person name="Keeling P."/>
            <person name="Hampl V."/>
        </authorList>
    </citation>
    <scope>NUCLEOTIDE SEQUENCE [LARGE SCALE GENOMIC DNA]</scope>
    <source>
        <strain evidence="5">ST1C</strain>
    </source>
</reference>
<keyword evidence="2" id="KW-1133">Transmembrane helix</keyword>
<proteinExistence type="predicted"/>
<accession>A0A5J4WBW6</accession>
<dbReference type="Proteomes" id="UP000324800">
    <property type="component" value="Unassembled WGS sequence"/>
</dbReference>
<name>A0A5J4WBW6_9EUKA</name>
<protein>
    <submittedName>
        <fullName evidence="5">Uncharacterized protein</fullName>
    </submittedName>
</protein>
<dbReference type="GO" id="GO:0016020">
    <property type="term" value="C:membrane"/>
    <property type="evidence" value="ECO:0007669"/>
    <property type="project" value="InterPro"/>
</dbReference>
<organism evidence="5 6">
    <name type="scientific">Streblomastix strix</name>
    <dbReference type="NCBI Taxonomy" id="222440"/>
    <lineage>
        <taxon>Eukaryota</taxon>
        <taxon>Metamonada</taxon>
        <taxon>Preaxostyla</taxon>
        <taxon>Oxymonadida</taxon>
        <taxon>Streblomastigidae</taxon>
        <taxon>Streblomastix</taxon>
    </lineage>
</organism>
<dbReference type="OrthoDB" id="6500128at2759"/>
<feature type="compositionally biased region" description="Basic and acidic residues" evidence="4">
    <location>
        <begin position="89"/>
        <end position="100"/>
    </location>
</feature>
<dbReference type="AlphaFoldDB" id="A0A5J4WBW6"/>
<keyword evidence="3" id="KW-0472">Membrane</keyword>
<dbReference type="GO" id="GO:0005524">
    <property type="term" value="F:ATP binding"/>
    <property type="evidence" value="ECO:0007669"/>
    <property type="project" value="InterPro"/>
</dbReference>
<evidence type="ECO:0000313" key="6">
    <source>
        <dbReference type="Proteomes" id="UP000324800"/>
    </source>
</evidence>
<keyword evidence="1" id="KW-0812">Transmembrane</keyword>
<evidence type="ECO:0000256" key="4">
    <source>
        <dbReference type="SAM" id="MobiDB-lite"/>
    </source>
</evidence>
<feature type="compositionally biased region" description="Basic residues" evidence="4">
    <location>
        <begin position="142"/>
        <end position="152"/>
    </location>
</feature>
<comment type="caution">
    <text evidence="5">The sequence shown here is derived from an EMBL/GenBank/DDBJ whole genome shotgun (WGS) entry which is preliminary data.</text>
</comment>
<dbReference type="EMBL" id="SNRW01002639">
    <property type="protein sequence ID" value="KAA6392156.1"/>
    <property type="molecule type" value="Genomic_DNA"/>
</dbReference>
<evidence type="ECO:0000256" key="3">
    <source>
        <dbReference type="ARBA" id="ARBA00023136"/>
    </source>
</evidence>
<feature type="non-terminal residue" evidence="5">
    <location>
        <position position="275"/>
    </location>
</feature>
<feature type="region of interest" description="Disordered" evidence="4">
    <location>
        <begin position="80"/>
        <end position="107"/>
    </location>
</feature>
<gene>
    <name evidence="5" type="ORF">EZS28_012314</name>
</gene>
<evidence type="ECO:0000256" key="1">
    <source>
        <dbReference type="ARBA" id="ARBA00022692"/>
    </source>
</evidence>
<sequence>MPKRKAGCKLKANKAPITRKRGKNITKILIPKENQGRDMFASSPTGKFIHWKQEVKIGNENSNEIVSTPTLQRILQTTSQCTPMQMGNERSKRQMKEKSPPHNNQTVIPYTKKLSKKYIKSLFNSSNTRTKLKSHNTDKEKCYRKKPNKRTKPLSNDDAYECHSDDRCNKTTNYANEYWVKHTEKYLKAKKEWEEKQRENPEKKIKEPRKPFMLWMLLFGVGTRKLLLGQVMFFISTILSVVQPLLMRELLKAVTNKQLDPSTVFPYASGILIIL</sequence>
<feature type="region of interest" description="Disordered" evidence="4">
    <location>
        <begin position="127"/>
        <end position="158"/>
    </location>
</feature>
<dbReference type="SUPFAM" id="SSF90123">
    <property type="entry name" value="ABC transporter transmembrane region"/>
    <property type="match status" value="1"/>
</dbReference>
<dbReference type="InterPro" id="IPR036640">
    <property type="entry name" value="ABC1_TM_sf"/>
</dbReference>
<evidence type="ECO:0000256" key="2">
    <source>
        <dbReference type="ARBA" id="ARBA00022989"/>
    </source>
</evidence>